<comment type="caution">
    <text evidence="1">The sequence shown here is derived from an EMBL/GenBank/DDBJ whole genome shotgun (WGS) entry which is preliminary data.</text>
</comment>
<reference evidence="1 2" key="1">
    <citation type="submission" date="2017-10" db="EMBL/GenBank/DDBJ databases">
        <title>Genomics of the genus Arcobacter.</title>
        <authorList>
            <person name="Perez-Cataluna A."/>
            <person name="Figueras M.J."/>
        </authorList>
    </citation>
    <scope>NUCLEOTIDE SEQUENCE [LARGE SCALE GENOMIC DNA]</scope>
    <source>
        <strain evidence="1 2">CECT 8987</strain>
    </source>
</reference>
<dbReference type="AlphaFoldDB" id="A0A4Q0XMF1"/>
<sequence length="96" mass="11426">MKKYNFILYTQNLVLPPKDFTNNYCSDLVELFQFSEPCAWQLLDAVKDDLDNKLSNYIVNQNNIQDFIIKNYEQTKFYSIETLMKKLEVKKIKSDA</sequence>
<gene>
    <name evidence="1" type="ORF">CRV04_10995</name>
</gene>
<accession>A0A4Q0XMF1</accession>
<organism evidence="1 2">
    <name type="scientific">Candidatus Marinarcus aquaticus</name>
    <dbReference type="NCBI Taxonomy" id="2044504"/>
    <lineage>
        <taxon>Bacteria</taxon>
        <taxon>Pseudomonadati</taxon>
        <taxon>Campylobacterota</taxon>
        <taxon>Epsilonproteobacteria</taxon>
        <taxon>Campylobacterales</taxon>
        <taxon>Arcobacteraceae</taxon>
        <taxon>Candidatus Marinarcus</taxon>
    </lineage>
</organism>
<protein>
    <submittedName>
        <fullName evidence="1">Uncharacterized protein</fullName>
    </submittedName>
</protein>
<name>A0A4Q0XMF1_9BACT</name>
<proteinExistence type="predicted"/>
<evidence type="ECO:0000313" key="1">
    <source>
        <dbReference type="EMBL" id="RXJ54555.1"/>
    </source>
</evidence>
<dbReference type="EMBL" id="PDKN01000009">
    <property type="protein sequence ID" value="RXJ54555.1"/>
    <property type="molecule type" value="Genomic_DNA"/>
</dbReference>
<dbReference type="RefSeq" id="WP_128996902.1">
    <property type="nucleotide sequence ID" value="NZ_PDKN01000009.1"/>
</dbReference>
<evidence type="ECO:0000313" key="2">
    <source>
        <dbReference type="Proteomes" id="UP000290657"/>
    </source>
</evidence>
<dbReference type="Proteomes" id="UP000290657">
    <property type="component" value="Unassembled WGS sequence"/>
</dbReference>
<keyword evidence="2" id="KW-1185">Reference proteome</keyword>